<dbReference type="AlphaFoldDB" id="A0A0D8FXJ6"/>
<name>A0A0D8FXJ6_9ACTN</name>
<evidence type="ECO:0000259" key="6">
    <source>
        <dbReference type="Pfam" id="PF04138"/>
    </source>
</evidence>
<comment type="subcellular location">
    <subcellularLocation>
        <location evidence="1">Membrane</location>
        <topology evidence="1">Multi-pass membrane protein</topology>
    </subcellularLocation>
</comment>
<keyword evidence="3 5" id="KW-1133">Transmembrane helix</keyword>
<keyword evidence="8" id="KW-1185">Reference proteome</keyword>
<dbReference type="OrthoDB" id="5185562at2"/>
<evidence type="ECO:0000256" key="5">
    <source>
        <dbReference type="SAM" id="Phobius"/>
    </source>
</evidence>
<evidence type="ECO:0000256" key="2">
    <source>
        <dbReference type="ARBA" id="ARBA00022692"/>
    </source>
</evidence>
<organism evidence="7 8">
    <name type="scientific">Ferrimicrobium acidiphilum DSM 19497</name>
    <dbReference type="NCBI Taxonomy" id="1121877"/>
    <lineage>
        <taxon>Bacteria</taxon>
        <taxon>Bacillati</taxon>
        <taxon>Actinomycetota</taxon>
        <taxon>Acidimicrobiia</taxon>
        <taxon>Acidimicrobiales</taxon>
        <taxon>Acidimicrobiaceae</taxon>
        <taxon>Ferrimicrobium</taxon>
    </lineage>
</organism>
<dbReference type="Proteomes" id="UP000032336">
    <property type="component" value="Unassembled WGS sequence"/>
</dbReference>
<dbReference type="InterPro" id="IPR007267">
    <property type="entry name" value="GtrA_DPMS_TM"/>
</dbReference>
<sequence>MEPIELVVQRLATLIISEEQYQRIRALWSRFWRYATGSLITAIFSQLVLFLVFSVFRLENARDSAITATLVGAVPSYFINRYWAWGKTSPSSFRREVVPYVVMALISLVFSTWFVDFSHSHAGFLGSSRLAVDIVVQGSYLLSFVILWFGKFAFMHKWLFRSAPATDSVH</sequence>
<dbReference type="Pfam" id="PF04138">
    <property type="entry name" value="GtrA_DPMS_TM"/>
    <property type="match status" value="1"/>
</dbReference>
<feature type="transmembrane region" description="Helical" evidence="5">
    <location>
        <begin position="134"/>
        <end position="154"/>
    </location>
</feature>
<proteinExistence type="predicted"/>
<feature type="transmembrane region" description="Helical" evidence="5">
    <location>
        <begin position="97"/>
        <end position="114"/>
    </location>
</feature>
<evidence type="ECO:0000256" key="1">
    <source>
        <dbReference type="ARBA" id="ARBA00004141"/>
    </source>
</evidence>
<feature type="transmembrane region" description="Helical" evidence="5">
    <location>
        <begin position="31"/>
        <end position="53"/>
    </location>
</feature>
<dbReference type="STRING" id="1121877.FEAC_03070"/>
<accession>A0A0D8FXJ6</accession>
<protein>
    <submittedName>
        <fullName evidence="7">GtrA-like protein</fullName>
    </submittedName>
</protein>
<keyword evidence="4 5" id="KW-0472">Membrane</keyword>
<evidence type="ECO:0000313" key="7">
    <source>
        <dbReference type="EMBL" id="KJE77935.1"/>
    </source>
</evidence>
<dbReference type="GO" id="GO:0000271">
    <property type="term" value="P:polysaccharide biosynthetic process"/>
    <property type="evidence" value="ECO:0007669"/>
    <property type="project" value="InterPro"/>
</dbReference>
<evidence type="ECO:0000256" key="4">
    <source>
        <dbReference type="ARBA" id="ARBA00023136"/>
    </source>
</evidence>
<dbReference type="GO" id="GO:0016020">
    <property type="term" value="C:membrane"/>
    <property type="evidence" value="ECO:0007669"/>
    <property type="project" value="UniProtKB-SubCell"/>
</dbReference>
<evidence type="ECO:0000256" key="3">
    <source>
        <dbReference type="ARBA" id="ARBA00022989"/>
    </source>
</evidence>
<keyword evidence="2 5" id="KW-0812">Transmembrane</keyword>
<dbReference type="GeneID" id="78371652"/>
<comment type="caution">
    <text evidence="7">The sequence shown here is derived from an EMBL/GenBank/DDBJ whole genome shotgun (WGS) entry which is preliminary data.</text>
</comment>
<dbReference type="EMBL" id="JXUW01000002">
    <property type="protein sequence ID" value="KJE77935.1"/>
    <property type="molecule type" value="Genomic_DNA"/>
</dbReference>
<dbReference type="eggNOG" id="COG2246">
    <property type="taxonomic scope" value="Bacteria"/>
</dbReference>
<reference evidence="7 8" key="1">
    <citation type="submission" date="2015-01" db="EMBL/GenBank/DDBJ databases">
        <title>Draft genome of the acidophilic iron oxidizer Ferrimicrobium acidiphilum strain T23.</title>
        <authorList>
            <person name="Poehlein A."/>
            <person name="Eisen S."/>
            <person name="Schloemann M."/>
            <person name="Johnson B.D."/>
            <person name="Daniel R."/>
            <person name="Muehling M."/>
        </authorList>
    </citation>
    <scope>NUCLEOTIDE SEQUENCE [LARGE SCALE GENOMIC DNA]</scope>
    <source>
        <strain evidence="7 8">T23</strain>
    </source>
</reference>
<gene>
    <name evidence="7" type="ORF">FEAC_03070</name>
</gene>
<feature type="domain" description="GtrA/DPMS transmembrane" evidence="6">
    <location>
        <begin position="33"/>
        <end position="156"/>
    </location>
</feature>
<feature type="transmembrane region" description="Helical" evidence="5">
    <location>
        <begin position="65"/>
        <end position="85"/>
    </location>
</feature>
<evidence type="ECO:0000313" key="8">
    <source>
        <dbReference type="Proteomes" id="UP000032336"/>
    </source>
</evidence>
<dbReference type="RefSeq" id="WP_035388357.1">
    <property type="nucleotide sequence ID" value="NZ_JQKF01000002.1"/>
</dbReference>